<evidence type="ECO:0000256" key="2">
    <source>
        <dbReference type="ARBA" id="ARBA00022741"/>
    </source>
</evidence>
<dbReference type="AlphaFoldDB" id="A0A0L8BCP9"/>
<dbReference type="PANTHER" id="PTHR30258">
    <property type="entry name" value="TYPE II SECRETION SYSTEM PROTEIN GSPE-RELATED"/>
    <property type="match status" value="1"/>
</dbReference>
<gene>
    <name evidence="5" type="ORF">AC244_34480</name>
</gene>
<evidence type="ECO:0000256" key="1">
    <source>
        <dbReference type="ARBA" id="ARBA00006611"/>
    </source>
</evidence>
<evidence type="ECO:0000259" key="4">
    <source>
        <dbReference type="PROSITE" id="PS00662"/>
    </source>
</evidence>
<comment type="similarity">
    <text evidence="1">Belongs to the GSP E family.</text>
</comment>
<dbReference type="CDD" id="cd01129">
    <property type="entry name" value="PulE-GspE-like"/>
    <property type="match status" value="1"/>
</dbReference>
<dbReference type="Pfam" id="PF00437">
    <property type="entry name" value="T2SSE"/>
    <property type="match status" value="1"/>
</dbReference>
<dbReference type="Gene3D" id="3.40.50.300">
    <property type="entry name" value="P-loop containing nucleotide triphosphate hydrolases"/>
    <property type="match status" value="1"/>
</dbReference>
<dbReference type="PATRIC" id="fig|106592.7.peg.6872"/>
<dbReference type="InterPro" id="IPR027417">
    <property type="entry name" value="P-loop_NTPase"/>
</dbReference>
<dbReference type="SUPFAM" id="SSF52540">
    <property type="entry name" value="P-loop containing nucleoside triphosphate hydrolases"/>
    <property type="match status" value="1"/>
</dbReference>
<dbReference type="GO" id="GO:0016887">
    <property type="term" value="F:ATP hydrolysis activity"/>
    <property type="evidence" value="ECO:0007669"/>
    <property type="project" value="TreeGrafter"/>
</dbReference>
<keyword evidence="2" id="KW-0547">Nucleotide-binding</keyword>
<dbReference type="SUPFAM" id="SSF160246">
    <property type="entry name" value="EspE N-terminal domain-like"/>
    <property type="match status" value="1"/>
</dbReference>
<feature type="domain" description="Bacterial type II secretion system protein E" evidence="4">
    <location>
        <begin position="381"/>
        <end position="395"/>
    </location>
</feature>
<dbReference type="PANTHER" id="PTHR30258:SF2">
    <property type="entry name" value="COMG OPERON PROTEIN 1"/>
    <property type="match status" value="1"/>
</dbReference>
<organism evidence="5 6">
    <name type="scientific">Ensifer adhaerens</name>
    <name type="common">Sinorhizobium morelense</name>
    <dbReference type="NCBI Taxonomy" id="106592"/>
    <lineage>
        <taxon>Bacteria</taxon>
        <taxon>Pseudomonadati</taxon>
        <taxon>Pseudomonadota</taxon>
        <taxon>Alphaproteobacteria</taxon>
        <taxon>Hyphomicrobiales</taxon>
        <taxon>Rhizobiaceae</taxon>
        <taxon>Sinorhizobium/Ensifer group</taxon>
        <taxon>Ensifer</taxon>
    </lineage>
</organism>
<dbReference type="EMBL" id="LGAP01000062">
    <property type="protein sequence ID" value="KOF12408.1"/>
    <property type="molecule type" value="Genomic_DNA"/>
</dbReference>
<dbReference type="Gene3D" id="3.30.450.90">
    <property type="match status" value="1"/>
</dbReference>
<protein>
    <submittedName>
        <fullName evidence="5">General secretion pathway protein GspE</fullName>
    </submittedName>
</protein>
<dbReference type="GO" id="GO:0005886">
    <property type="term" value="C:plasma membrane"/>
    <property type="evidence" value="ECO:0007669"/>
    <property type="project" value="TreeGrafter"/>
</dbReference>
<dbReference type="RefSeq" id="WP_053253305.1">
    <property type="nucleotide sequence ID" value="NZ_LGAP01000062.1"/>
</dbReference>
<evidence type="ECO:0000313" key="5">
    <source>
        <dbReference type="EMBL" id="KOF12408.1"/>
    </source>
</evidence>
<dbReference type="Proteomes" id="UP000037425">
    <property type="component" value="Unassembled WGS sequence"/>
</dbReference>
<dbReference type="GO" id="GO:0005524">
    <property type="term" value="F:ATP binding"/>
    <property type="evidence" value="ECO:0007669"/>
    <property type="project" value="UniProtKB-KW"/>
</dbReference>
<dbReference type="InterPro" id="IPR003593">
    <property type="entry name" value="AAA+_ATPase"/>
</dbReference>
<evidence type="ECO:0000256" key="3">
    <source>
        <dbReference type="ARBA" id="ARBA00022840"/>
    </source>
</evidence>
<keyword evidence="3" id="KW-0067">ATP-binding</keyword>
<reference evidence="6" key="1">
    <citation type="submission" date="2015-07" db="EMBL/GenBank/DDBJ databases">
        <title>Whole genome sequence of an Ensifer adhaerens strain isolated from a cave pool in the Wind Cave National Park.</title>
        <authorList>
            <person name="Eng W.W.H."/>
            <person name="Gan H.M."/>
            <person name="Barton H.A."/>
            <person name="Savka M.A."/>
        </authorList>
    </citation>
    <scope>NUCLEOTIDE SEQUENCE [LARGE SCALE GENOMIC DNA]</scope>
    <source>
        <strain evidence="6">SD006</strain>
    </source>
</reference>
<evidence type="ECO:0000313" key="6">
    <source>
        <dbReference type="Proteomes" id="UP000037425"/>
    </source>
</evidence>
<dbReference type="FunFam" id="3.40.50.300:FF:000398">
    <property type="entry name" value="Type IV pilus assembly ATPase PilB"/>
    <property type="match status" value="1"/>
</dbReference>
<dbReference type="InterPro" id="IPR001482">
    <property type="entry name" value="T2SS/T4SS_dom"/>
</dbReference>
<dbReference type="PROSITE" id="PS00662">
    <property type="entry name" value="T2SP_E"/>
    <property type="match status" value="1"/>
</dbReference>
<sequence>MNTATIVTQFIRYLLTKDDLIGLAERPSLERLLVDAPSNYAGLWETGLFSGELLADAIADFHKLDRAAFKHVEFRPELTEDLSARFLRAAWLMPALQGESRLLVVADPSRDDAIEAALAALGQKVELRIATFEEMAILFERMLSQEQIKSQRIEQPATPVAGDRSEEDLDRLHDIASGAPIVRAVDQLLETALSLSATDIHIEPQPDGVRLRMRVDGMLRTMQPLSNEIARGVISRIKILAGLNIAERRLPQDGRARILINSTRADFRVATMPTLHGEALVVRILVKGAEALDLSRLGMSSRDFSVLRTQLDEPHGLVVVAGPTGCGKTTTLTAALSNLNSPERKIMTIEDPIEYQMAGVSQTQVKPSINLTFANAMRSFLRQDPDIMMVGEMRDSETASISLQAALTGHLVLTTLHTNSAADAIIRLMDLGVETFLLASALRCVIAQRLVRKLCERCKTPIEDEAHATSTSATRQRFAKRPGDTCFRAVGCSYCGDSGYRGRVGIFEVLPVDGEITALIRKDADPQKIQTVAVQAGMTTMLEDGLAKYRRGVTSIEEVLRVTI</sequence>
<comment type="caution">
    <text evidence="5">The sequence shown here is derived from an EMBL/GenBank/DDBJ whole genome shotgun (WGS) entry which is preliminary data.</text>
</comment>
<name>A0A0L8BCP9_ENSAD</name>
<proteinExistence type="inferred from homology"/>
<dbReference type="OrthoDB" id="9804785at2"/>
<dbReference type="SMART" id="SM00382">
    <property type="entry name" value="AAA"/>
    <property type="match status" value="1"/>
</dbReference>
<dbReference type="InterPro" id="IPR037257">
    <property type="entry name" value="T2SS_E_N_sf"/>
</dbReference>
<accession>A0A0L8BCP9</accession>